<dbReference type="Proteomes" id="UP000294662">
    <property type="component" value="Unassembled WGS sequence"/>
</dbReference>
<dbReference type="Gene3D" id="1.10.287.910">
    <property type="entry name" value="bacterial mercury transporter, merf"/>
    <property type="match status" value="1"/>
</dbReference>
<comment type="caution">
    <text evidence="2">The sequence shown here is derived from an EMBL/GenBank/DDBJ whole genome shotgun (WGS) entry which is preliminary data.</text>
</comment>
<keyword evidence="3" id="KW-1185">Reference proteome</keyword>
<gene>
    <name evidence="2" type="primary">merF</name>
    <name evidence="2" type="ORF">E1B25_21740</name>
</gene>
<dbReference type="OrthoDB" id="574313at2"/>
<dbReference type="Pfam" id="PF11431">
    <property type="entry name" value="Transport_MerF"/>
    <property type="match status" value="1"/>
</dbReference>
<feature type="transmembrane region" description="Helical" evidence="1">
    <location>
        <begin position="64"/>
        <end position="85"/>
    </location>
</feature>
<keyword evidence="1" id="KW-0472">Membrane</keyword>
<accession>A0A4R5EFH6</accession>
<evidence type="ECO:0000313" key="2">
    <source>
        <dbReference type="EMBL" id="TDE33038.1"/>
    </source>
</evidence>
<protein>
    <submittedName>
        <fullName evidence="2">Mercury resistance system transport protein MerF</fullName>
    </submittedName>
</protein>
<evidence type="ECO:0000313" key="3">
    <source>
        <dbReference type="Proteomes" id="UP000294662"/>
    </source>
</evidence>
<organism evidence="2 3">
    <name type="scientific">Antarcticimicrobium sediminis</name>
    <dbReference type="NCBI Taxonomy" id="2546227"/>
    <lineage>
        <taxon>Bacteria</taxon>
        <taxon>Pseudomonadati</taxon>
        <taxon>Pseudomonadota</taxon>
        <taxon>Alphaproteobacteria</taxon>
        <taxon>Rhodobacterales</taxon>
        <taxon>Paracoccaceae</taxon>
        <taxon>Antarcticimicrobium</taxon>
    </lineage>
</organism>
<keyword evidence="1" id="KW-0812">Transmembrane</keyword>
<reference evidence="2 3" key="1">
    <citation type="submission" date="2019-03" db="EMBL/GenBank/DDBJ databases">
        <authorList>
            <person name="Zhang S."/>
        </authorList>
    </citation>
    <scope>NUCLEOTIDE SEQUENCE [LARGE SCALE GENOMIC DNA]</scope>
    <source>
        <strain evidence="2 3">S4J41</strain>
    </source>
</reference>
<name>A0A4R5EFH6_9RHOB</name>
<dbReference type="AlphaFoldDB" id="A0A4R5EFH6"/>
<proteinExistence type="predicted"/>
<dbReference type="GO" id="GO:0016020">
    <property type="term" value="C:membrane"/>
    <property type="evidence" value="ECO:0007669"/>
    <property type="project" value="InterPro"/>
</dbReference>
<evidence type="ECO:0000256" key="1">
    <source>
        <dbReference type="SAM" id="Phobius"/>
    </source>
</evidence>
<dbReference type="NCBIfam" id="NF033565">
    <property type="entry name" value="trans_MerF"/>
    <property type="match status" value="1"/>
</dbReference>
<dbReference type="EMBL" id="SMFP01000041">
    <property type="protein sequence ID" value="TDE33038.1"/>
    <property type="molecule type" value="Genomic_DNA"/>
</dbReference>
<sequence length="94" mass="10373">MPVHRLWRIPGRGERIVNDAKAPDEQSRLLKVGLISTVIAALCCFTPVLVILFGAVGLSAMLGWLDYVLLPALTIFIGITVYALWKRRNSGRPS</sequence>
<keyword evidence="1" id="KW-1133">Transmembrane helix</keyword>
<feature type="transmembrane region" description="Helical" evidence="1">
    <location>
        <begin position="32"/>
        <end position="58"/>
    </location>
</feature>
<dbReference type="InterPro" id="IPR021091">
    <property type="entry name" value="Mercury_ion_transport_MerF"/>
</dbReference>